<organism evidence="2 3">
    <name type="scientific">Ruegeria halocynthiae</name>
    <dbReference type="NCBI Taxonomy" id="985054"/>
    <lineage>
        <taxon>Bacteria</taxon>
        <taxon>Pseudomonadati</taxon>
        <taxon>Pseudomonadota</taxon>
        <taxon>Alphaproteobacteria</taxon>
        <taxon>Rhodobacterales</taxon>
        <taxon>Roseobacteraceae</taxon>
        <taxon>Ruegeria</taxon>
    </lineage>
</organism>
<reference evidence="3" key="1">
    <citation type="submission" date="2016-10" db="EMBL/GenBank/DDBJ databases">
        <authorList>
            <person name="Varghese N."/>
            <person name="Submissions S."/>
        </authorList>
    </citation>
    <scope>NUCLEOTIDE SEQUENCE [LARGE SCALE GENOMIC DNA]</scope>
    <source>
        <strain evidence="3">DSM 27839</strain>
    </source>
</reference>
<keyword evidence="1" id="KW-0732">Signal</keyword>
<evidence type="ECO:0000313" key="3">
    <source>
        <dbReference type="Proteomes" id="UP000183400"/>
    </source>
</evidence>
<dbReference type="OrthoDB" id="7865570at2"/>
<dbReference type="EMBL" id="FNNP01000002">
    <property type="protein sequence ID" value="SDX03554.1"/>
    <property type="molecule type" value="Genomic_DNA"/>
</dbReference>
<keyword evidence="3" id="KW-1185">Reference proteome</keyword>
<dbReference type="Pfam" id="PF06191">
    <property type="entry name" value="DUF995"/>
    <property type="match status" value="1"/>
</dbReference>
<dbReference type="InterPro" id="IPR009337">
    <property type="entry name" value="DUF995"/>
</dbReference>
<dbReference type="RefSeq" id="WP_074736767.1">
    <property type="nucleotide sequence ID" value="NZ_FNNP01000002.1"/>
</dbReference>
<feature type="chain" id="PRO_5010336290" evidence="1">
    <location>
        <begin position="25"/>
        <end position="160"/>
    </location>
</feature>
<evidence type="ECO:0000256" key="1">
    <source>
        <dbReference type="SAM" id="SignalP"/>
    </source>
</evidence>
<feature type="signal peptide" evidence="1">
    <location>
        <begin position="1"/>
        <end position="24"/>
    </location>
</feature>
<gene>
    <name evidence="2" type="ORF">SAMN05444358_102255</name>
</gene>
<name>A0A1H2YG03_9RHOB</name>
<dbReference type="Proteomes" id="UP000183400">
    <property type="component" value="Unassembled WGS sequence"/>
</dbReference>
<protein>
    <submittedName>
        <fullName evidence="2">Uncharacterized protein</fullName>
    </submittedName>
</protein>
<sequence>MKTGQILASGLVAASLFCGTTALAQDKPANSSKATKQQIVEPYSDATAIWDGECKGGIYFATDSSAQAYCDEGDEGLSVALGSWSVNGSGKLCFKVTYYFDDDGETGQENEKECIKHVVAPDGNLWVKYEGEGWFEYDEDNESGNALKSDIAKLRAQLGV</sequence>
<dbReference type="AlphaFoldDB" id="A0A1H2YG03"/>
<proteinExistence type="predicted"/>
<evidence type="ECO:0000313" key="2">
    <source>
        <dbReference type="EMBL" id="SDX03554.1"/>
    </source>
</evidence>
<dbReference type="STRING" id="985054.SAMN05444358_102255"/>
<accession>A0A1H2YG03</accession>